<dbReference type="AlphaFoldDB" id="A0A397JV39"/>
<keyword evidence="3" id="KW-1185">Reference proteome</keyword>
<feature type="signal peptide" evidence="1">
    <location>
        <begin position="1"/>
        <end position="19"/>
    </location>
</feature>
<gene>
    <name evidence="2" type="ORF">Glove_21g87</name>
</gene>
<reference evidence="2 3" key="1">
    <citation type="submission" date="2018-08" db="EMBL/GenBank/DDBJ databases">
        <title>Genome and evolution of the arbuscular mycorrhizal fungus Diversispora epigaea (formerly Glomus versiforme) and its bacterial endosymbionts.</title>
        <authorList>
            <person name="Sun X."/>
            <person name="Fei Z."/>
            <person name="Harrison M."/>
        </authorList>
    </citation>
    <scope>NUCLEOTIDE SEQUENCE [LARGE SCALE GENOMIC DNA]</scope>
    <source>
        <strain evidence="2 3">IT104</strain>
    </source>
</reference>
<feature type="chain" id="PRO_5017381737" evidence="1">
    <location>
        <begin position="20"/>
        <end position="83"/>
    </location>
</feature>
<organism evidence="2 3">
    <name type="scientific">Diversispora epigaea</name>
    <dbReference type="NCBI Taxonomy" id="1348612"/>
    <lineage>
        <taxon>Eukaryota</taxon>
        <taxon>Fungi</taxon>
        <taxon>Fungi incertae sedis</taxon>
        <taxon>Mucoromycota</taxon>
        <taxon>Glomeromycotina</taxon>
        <taxon>Glomeromycetes</taxon>
        <taxon>Diversisporales</taxon>
        <taxon>Diversisporaceae</taxon>
        <taxon>Diversispora</taxon>
    </lineage>
</organism>
<keyword evidence="1" id="KW-0732">Signal</keyword>
<protein>
    <submittedName>
        <fullName evidence="2">Uncharacterized protein</fullName>
    </submittedName>
</protein>
<evidence type="ECO:0000256" key="1">
    <source>
        <dbReference type="SAM" id="SignalP"/>
    </source>
</evidence>
<evidence type="ECO:0000313" key="2">
    <source>
        <dbReference type="EMBL" id="RHZ88743.1"/>
    </source>
</evidence>
<evidence type="ECO:0000313" key="3">
    <source>
        <dbReference type="Proteomes" id="UP000266861"/>
    </source>
</evidence>
<dbReference type="EMBL" id="PQFF01000019">
    <property type="protein sequence ID" value="RHZ88743.1"/>
    <property type="molecule type" value="Genomic_DNA"/>
</dbReference>
<name>A0A397JV39_9GLOM</name>
<comment type="caution">
    <text evidence="2">The sequence shown here is derived from an EMBL/GenBank/DDBJ whole genome shotgun (WGS) entry which is preliminary data.</text>
</comment>
<sequence>MRSSLLFLLFTGIVIFLSSKFLNKIKFTSTTTTFPTIFDVNAPPLHHHYYHLQQDDKLQTLIPWNTNLLKPESMILIYDSILI</sequence>
<accession>A0A397JV39</accession>
<dbReference type="Proteomes" id="UP000266861">
    <property type="component" value="Unassembled WGS sequence"/>
</dbReference>
<proteinExistence type="predicted"/>